<reference evidence="1 2" key="1">
    <citation type="journal article" date="2019" name="Genome Biol. Evol.">
        <title>Insights into the evolution of the New World diploid cottons (Gossypium, subgenus Houzingenia) based on genome sequencing.</title>
        <authorList>
            <person name="Grover C.E."/>
            <person name="Arick M.A. 2nd"/>
            <person name="Thrash A."/>
            <person name="Conover J.L."/>
            <person name="Sanders W.S."/>
            <person name="Peterson D.G."/>
            <person name="Frelichowski J.E."/>
            <person name="Scheffler J.A."/>
            <person name="Scheffler B.E."/>
            <person name="Wendel J.F."/>
        </authorList>
    </citation>
    <scope>NUCLEOTIDE SEQUENCE [LARGE SCALE GENOMIC DNA]</scope>
    <source>
        <strain evidence="1">57</strain>
        <tissue evidence="1">Leaf</tissue>
    </source>
</reference>
<sequence>MCSMMSTKLTYGNRISIGRYSSLNISKCEKISMIIYLFTNLSSFQS</sequence>
<dbReference type="OrthoDB" id="981154at2759"/>
<evidence type="ECO:0000313" key="2">
    <source>
        <dbReference type="Proteomes" id="UP000593573"/>
    </source>
</evidence>
<dbReference type="AlphaFoldDB" id="A0A7J8W9E4"/>
<gene>
    <name evidence="1" type="ORF">Goklo_024677</name>
</gene>
<organism evidence="1 2">
    <name type="scientific">Gossypium klotzschianum</name>
    <dbReference type="NCBI Taxonomy" id="34286"/>
    <lineage>
        <taxon>Eukaryota</taxon>
        <taxon>Viridiplantae</taxon>
        <taxon>Streptophyta</taxon>
        <taxon>Embryophyta</taxon>
        <taxon>Tracheophyta</taxon>
        <taxon>Spermatophyta</taxon>
        <taxon>Magnoliopsida</taxon>
        <taxon>eudicotyledons</taxon>
        <taxon>Gunneridae</taxon>
        <taxon>Pentapetalae</taxon>
        <taxon>rosids</taxon>
        <taxon>malvids</taxon>
        <taxon>Malvales</taxon>
        <taxon>Malvaceae</taxon>
        <taxon>Malvoideae</taxon>
        <taxon>Gossypium</taxon>
    </lineage>
</organism>
<dbReference type="Proteomes" id="UP000593573">
    <property type="component" value="Unassembled WGS sequence"/>
</dbReference>
<keyword evidence="2" id="KW-1185">Reference proteome</keyword>
<dbReference type="EMBL" id="JABFAB010241546">
    <property type="protein sequence ID" value="MBA0671628.1"/>
    <property type="molecule type" value="Genomic_DNA"/>
</dbReference>
<evidence type="ECO:0000313" key="1">
    <source>
        <dbReference type="EMBL" id="MBA0671628.1"/>
    </source>
</evidence>
<name>A0A7J8W9E4_9ROSI</name>
<protein>
    <submittedName>
        <fullName evidence="1">Uncharacterized protein</fullName>
    </submittedName>
</protein>
<accession>A0A7J8W9E4</accession>
<proteinExistence type="predicted"/>
<comment type="caution">
    <text evidence="1">The sequence shown here is derived from an EMBL/GenBank/DDBJ whole genome shotgun (WGS) entry which is preliminary data.</text>
</comment>